<keyword evidence="2" id="KW-0521">NADP</keyword>
<dbReference type="CDD" id="cd05324">
    <property type="entry name" value="carb_red_PTCR-like_SDR_c"/>
    <property type="match status" value="1"/>
</dbReference>
<evidence type="ECO:0000313" key="6">
    <source>
        <dbReference type="Proteomes" id="UP000239352"/>
    </source>
</evidence>
<dbReference type="PRINTS" id="PR00080">
    <property type="entry name" value="SDRFAMILY"/>
</dbReference>
<evidence type="ECO:0000313" key="5">
    <source>
        <dbReference type="EMBL" id="PRW62192.1"/>
    </source>
</evidence>
<dbReference type="Gene3D" id="3.40.50.720">
    <property type="entry name" value="NAD(P)-binding Rossmann-like Domain"/>
    <property type="match status" value="1"/>
</dbReference>
<dbReference type="InterPro" id="IPR036291">
    <property type="entry name" value="NAD(P)-bd_dom_sf"/>
</dbReference>
<gene>
    <name evidence="5" type="ORF">CEP50_16825</name>
</gene>
<dbReference type="PANTHER" id="PTHR43490:SF99">
    <property type="entry name" value="SHORT-CHAIN DEHYDROGENASE_REDUCTASE"/>
    <property type="match status" value="1"/>
</dbReference>
<reference evidence="5 6" key="1">
    <citation type="submission" date="2018-03" db="EMBL/GenBank/DDBJ databases">
        <title>Actinopolyspora mortivallis from Sahara, screening for active biomolecules.</title>
        <authorList>
            <person name="Selama O."/>
            <person name="Wellington E.M.H."/>
            <person name="Hacene H."/>
        </authorList>
    </citation>
    <scope>NUCLEOTIDE SEQUENCE [LARGE SCALE GENOMIC DNA]</scope>
    <source>
        <strain evidence="5 6">M5A</strain>
    </source>
</reference>
<protein>
    <submittedName>
        <fullName evidence="5">Short-chain dehydrogenase</fullName>
    </submittedName>
</protein>
<keyword evidence="3" id="KW-0560">Oxidoreductase</keyword>
<evidence type="ECO:0000256" key="3">
    <source>
        <dbReference type="ARBA" id="ARBA00023002"/>
    </source>
</evidence>
<accession>A0A2T0GSU6</accession>
<dbReference type="PRINTS" id="PR00081">
    <property type="entry name" value="GDHRDH"/>
</dbReference>
<dbReference type="EMBL" id="PVSR01000039">
    <property type="protein sequence ID" value="PRW62192.1"/>
    <property type="molecule type" value="Genomic_DNA"/>
</dbReference>
<dbReference type="GO" id="GO:0016616">
    <property type="term" value="F:oxidoreductase activity, acting on the CH-OH group of donors, NAD or NADP as acceptor"/>
    <property type="evidence" value="ECO:0007669"/>
    <property type="project" value="InterPro"/>
</dbReference>
<dbReference type="InterPro" id="IPR045313">
    <property type="entry name" value="CBR1-like"/>
</dbReference>
<name>A0A2T0GSU6_ACTMO</name>
<evidence type="ECO:0000256" key="1">
    <source>
        <dbReference type="ARBA" id="ARBA00006484"/>
    </source>
</evidence>
<sequence>MSEYGPKTALVTGATRGIGFETARQLAEKGVRVLLSGRAHGPTVEAARKLRESGLEVDPLVLDVTNTDSVSAAVAHVEDEHGRLDILVNNAGSRVEKYGRNPSEQPLRQWRETFEVNLFGLVGVTSSFLPLIRRSEAGRIVNVSSLLGSLTRHSDTDSYTYSSTFKSLPAYSASKSAVNSWTVHVAFELRDTPIKVNSVHPGYTRTDMNEGGGDLEVADGAATSVRMALLDGDGPTGSYVHMGETVPW</sequence>
<evidence type="ECO:0000256" key="4">
    <source>
        <dbReference type="RuleBase" id="RU000363"/>
    </source>
</evidence>
<dbReference type="RefSeq" id="WP_106114903.1">
    <property type="nucleotide sequence ID" value="NZ_PVSR01000039.1"/>
</dbReference>
<dbReference type="AlphaFoldDB" id="A0A2T0GSU6"/>
<dbReference type="InterPro" id="IPR002347">
    <property type="entry name" value="SDR_fam"/>
</dbReference>
<dbReference type="STRING" id="1050202.GCA_000384035_00508"/>
<dbReference type="InParanoid" id="A0A2T0GSU6"/>
<evidence type="ECO:0000256" key="2">
    <source>
        <dbReference type="ARBA" id="ARBA00022857"/>
    </source>
</evidence>
<keyword evidence="6" id="KW-1185">Reference proteome</keyword>
<organism evidence="5 6">
    <name type="scientific">Actinopolyspora mortivallis</name>
    <dbReference type="NCBI Taxonomy" id="33906"/>
    <lineage>
        <taxon>Bacteria</taxon>
        <taxon>Bacillati</taxon>
        <taxon>Actinomycetota</taxon>
        <taxon>Actinomycetes</taxon>
        <taxon>Actinopolysporales</taxon>
        <taxon>Actinopolysporaceae</taxon>
        <taxon>Actinopolyspora</taxon>
    </lineage>
</organism>
<dbReference type="InterPro" id="IPR020904">
    <property type="entry name" value="Sc_DH/Rdtase_CS"/>
</dbReference>
<comment type="caution">
    <text evidence="5">The sequence shown here is derived from an EMBL/GenBank/DDBJ whole genome shotgun (WGS) entry which is preliminary data.</text>
</comment>
<dbReference type="Proteomes" id="UP000239352">
    <property type="component" value="Unassembled WGS sequence"/>
</dbReference>
<comment type="similarity">
    <text evidence="1 4">Belongs to the short-chain dehydrogenases/reductases (SDR) family.</text>
</comment>
<dbReference type="PROSITE" id="PS00061">
    <property type="entry name" value="ADH_SHORT"/>
    <property type="match status" value="1"/>
</dbReference>
<dbReference type="PANTHER" id="PTHR43490">
    <property type="entry name" value="(+)-NEOMENTHOL DEHYDROGENASE"/>
    <property type="match status" value="1"/>
</dbReference>
<dbReference type="Pfam" id="PF00106">
    <property type="entry name" value="adh_short"/>
    <property type="match status" value="1"/>
</dbReference>
<proteinExistence type="inferred from homology"/>
<dbReference type="SUPFAM" id="SSF51735">
    <property type="entry name" value="NAD(P)-binding Rossmann-fold domains"/>
    <property type="match status" value="1"/>
</dbReference>